<evidence type="ECO:0000313" key="1">
    <source>
        <dbReference type="EMBL" id="KXJ85993.1"/>
    </source>
</evidence>
<name>A0A136IM36_9PEZI</name>
<protein>
    <submittedName>
        <fullName evidence="1">Uncharacterized protein</fullName>
    </submittedName>
</protein>
<sequence length="194" mass="21837">MEVMDEVKAVRHQPHGKEHGFLMRPLYSSRVCLEASDPSPPAIANLARLEGLHRWRLGYAASRCLASSKRPPYVKKHTALTEVVKRRRHLGRAARSDAGERARGPWMQRALGQGVASHDDWGGRGLLPPAGDARPYPALKWLSIWDTGHDTDKGTQLYCTPYSTRVQEQRDKAVFVMVVQFACSRYSIASTRFE</sequence>
<accession>A0A136IM36</accession>
<reference evidence="2" key="1">
    <citation type="submission" date="2016-02" db="EMBL/GenBank/DDBJ databases">
        <title>Draft genome sequence of Microdochium bolleyi, a fungal endophyte of beachgrass.</title>
        <authorList>
            <consortium name="DOE Joint Genome Institute"/>
            <person name="David A.S."/>
            <person name="May G."/>
            <person name="Haridas S."/>
            <person name="Lim J."/>
            <person name="Wang M."/>
            <person name="Labutti K."/>
            <person name="Lipzen A."/>
            <person name="Barry K."/>
            <person name="Grigoriev I.V."/>
        </authorList>
    </citation>
    <scope>NUCLEOTIDE SEQUENCE [LARGE SCALE GENOMIC DNA]</scope>
    <source>
        <strain evidence="2">J235TASD1</strain>
    </source>
</reference>
<dbReference type="Proteomes" id="UP000070501">
    <property type="component" value="Unassembled WGS sequence"/>
</dbReference>
<keyword evidence="2" id="KW-1185">Reference proteome</keyword>
<organism evidence="1 2">
    <name type="scientific">Microdochium bolleyi</name>
    <dbReference type="NCBI Taxonomy" id="196109"/>
    <lineage>
        <taxon>Eukaryota</taxon>
        <taxon>Fungi</taxon>
        <taxon>Dikarya</taxon>
        <taxon>Ascomycota</taxon>
        <taxon>Pezizomycotina</taxon>
        <taxon>Sordariomycetes</taxon>
        <taxon>Xylariomycetidae</taxon>
        <taxon>Xylariales</taxon>
        <taxon>Microdochiaceae</taxon>
        <taxon>Microdochium</taxon>
    </lineage>
</organism>
<evidence type="ECO:0000313" key="2">
    <source>
        <dbReference type="Proteomes" id="UP000070501"/>
    </source>
</evidence>
<gene>
    <name evidence="1" type="ORF">Micbo1qcDRAFT_180387</name>
</gene>
<dbReference type="AlphaFoldDB" id="A0A136IM36"/>
<proteinExistence type="predicted"/>
<dbReference type="InParanoid" id="A0A136IM36"/>
<dbReference type="EMBL" id="KQ964272">
    <property type="protein sequence ID" value="KXJ85993.1"/>
    <property type="molecule type" value="Genomic_DNA"/>
</dbReference>